<dbReference type="PANTHER" id="PTHR45427:SF1">
    <property type="entry name" value="MUCIN-15"/>
    <property type="match status" value="1"/>
</dbReference>
<keyword evidence="4" id="KW-1185">Reference proteome</keyword>
<feature type="compositionally biased region" description="Low complexity" evidence="1">
    <location>
        <begin position="201"/>
        <end position="220"/>
    </location>
</feature>
<sequence>MLDSKENQAHELQGSVHNKTDFEANTMQPSCGMVFIFLLVRLQWNIGNTEGIDVNEPNGGNSSIRDNNQFTVLPASQSFALPLATAINPSATSRAVRLTANDKENIKRRRRMRRQPHSTYLTSTDGTTVSSSVTTVPKDGINNSATNFNGIPMSLVTFTTTGDFSAAVTKSAVATSASTGTPSNSTVTHSTPLAAGVPGDNSSINPTTLSPTSITSTSPTMTQDSPTSSFNPTRKTTDLNHNFSSSSTTSPNPTDPNKDETNKEGVIAGVIIGTIVVFLLIGLIGYFICHKKRSESFSHRRLYDNTRNDPVLHLDNSLGPYNTSFGGASGNKSSPADTAEDTTAGCPSNDIPMADMTPSPPSVLDP</sequence>
<organism evidence="3 4">
    <name type="scientific">Patagioenas fasciata monilis</name>
    <dbReference type="NCBI Taxonomy" id="372326"/>
    <lineage>
        <taxon>Eukaryota</taxon>
        <taxon>Metazoa</taxon>
        <taxon>Chordata</taxon>
        <taxon>Craniata</taxon>
        <taxon>Vertebrata</taxon>
        <taxon>Euteleostomi</taxon>
        <taxon>Archelosauria</taxon>
        <taxon>Archosauria</taxon>
        <taxon>Dinosauria</taxon>
        <taxon>Saurischia</taxon>
        <taxon>Theropoda</taxon>
        <taxon>Coelurosauria</taxon>
        <taxon>Aves</taxon>
        <taxon>Neognathae</taxon>
        <taxon>Neoaves</taxon>
        <taxon>Columbimorphae</taxon>
        <taxon>Columbiformes</taxon>
        <taxon>Columbidae</taxon>
        <taxon>Patagioenas</taxon>
    </lineage>
</organism>
<comment type="caution">
    <text evidence="3">The sequence shown here is derived from an EMBL/GenBank/DDBJ whole genome shotgun (WGS) entry which is preliminary data.</text>
</comment>
<evidence type="ECO:0000313" key="3">
    <source>
        <dbReference type="EMBL" id="OPJ73996.1"/>
    </source>
</evidence>
<feature type="region of interest" description="Disordered" evidence="1">
    <location>
        <begin position="175"/>
        <end position="261"/>
    </location>
</feature>
<feature type="transmembrane region" description="Helical" evidence="2">
    <location>
        <begin position="266"/>
        <end position="289"/>
    </location>
</feature>
<dbReference type="InterPro" id="IPR031371">
    <property type="entry name" value="Mucin-15"/>
</dbReference>
<dbReference type="Proteomes" id="UP000190648">
    <property type="component" value="Unassembled WGS sequence"/>
</dbReference>
<accession>A0A1V4JP66</accession>
<feature type="compositionally biased region" description="Low complexity" evidence="1">
    <location>
        <begin position="122"/>
        <end position="132"/>
    </location>
</feature>
<dbReference type="Pfam" id="PF15672">
    <property type="entry name" value="Mucin15"/>
    <property type="match status" value="1"/>
</dbReference>
<dbReference type="EMBL" id="LSYS01006880">
    <property type="protein sequence ID" value="OPJ73996.1"/>
    <property type="molecule type" value="Genomic_DNA"/>
</dbReference>
<reference evidence="3 4" key="1">
    <citation type="submission" date="2016-02" db="EMBL/GenBank/DDBJ databases">
        <title>Band-tailed pigeon sequencing and assembly.</title>
        <authorList>
            <person name="Soares A.E."/>
            <person name="Novak B.J."/>
            <person name="Rice E.S."/>
            <person name="O'Connell B."/>
            <person name="Chang D."/>
            <person name="Weber S."/>
            <person name="Shapiro B."/>
        </authorList>
    </citation>
    <scope>NUCLEOTIDE SEQUENCE [LARGE SCALE GENOMIC DNA]</scope>
    <source>
        <strain evidence="3">BTP2013</strain>
        <tissue evidence="3">Blood</tissue>
    </source>
</reference>
<proteinExistence type="predicted"/>
<keyword evidence="2" id="KW-0472">Membrane</keyword>
<evidence type="ECO:0008006" key="5">
    <source>
        <dbReference type="Google" id="ProtNLM"/>
    </source>
</evidence>
<evidence type="ECO:0000313" key="4">
    <source>
        <dbReference type="Proteomes" id="UP000190648"/>
    </source>
</evidence>
<feature type="compositionally biased region" description="Low complexity" evidence="1">
    <location>
        <begin position="242"/>
        <end position="252"/>
    </location>
</feature>
<feature type="region of interest" description="Disordered" evidence="1">
    <location>
        <begin position="323"/>
        <end position="366"/>
    </location>
</feature>
<feature type="region of interest" description="Disordered" evidence="1">
    <location>
        <begin position="109"/>
        <end position="132"/>
    </location>
</feature>
<feature type="compositionally biased region" description="Polar residues" evidence="1">
    <location>
        <begin position="323"/>
        <end position="336"/>
    </location>
</feature>
<name>A0A1V4JP66_PATFA</name>
<feature type="compositionally biased region" description="Polar residues" evidence="1">
    <location>
        <begin position="221"/>
        <end position="234"/>
    </location>
</feature>
<dbReference type="AlphaFoldDB" id="A0A1V4JP66"/>
<protein>
    <recommendedName>
        <fullName evidence="5">Mucin-15</fullName>
    </recommendedName>
</protein>
<evidence type="ECO:0000256" key="1">
    <source>
        <dbReference type="SAM" id="MobiDB-lite"/>
    </source>
</evidence>
<dbReference type="STRING" id="372326.A0A1V4JP66"/>
<gene>
    <name evidence="3" type="ORF">AV530_013394</name>
</gene>
<dbReference type="OrthoDB" id="9950822at2759"/>
<dbReference type="PANTHER" id="PTHR45427">
    <property type="entry name" value="MUCIN-15"/>
    <property type="match status" value="1"/>
</dbReference>
<keyword evidence="2" id="KW-0812">Transmembrane</keyword>
<keyword evidence="2" id="KW-1133">Transmembrane helix</keyword>
<evidence type="ECO:0000256" key="2">
    <source>
        <dbReference type="SAM" id="Phobius"/>
    </source>
</evidence>